<protein>
    <recommendedName>
        <fullName evidence="4">Permease</fullName>
    </recommendedName>
</protein>
<dbReference type="Proteomes" id="UP000434639">
    <property type="component" value="Unassembled WGS sequence"/>
</dbReference>
<evidence type="ECO:0000313" key="3">
    <source>
        <dbReference type="Proteomes" id="UP000434639"/>
    </source>
</evidence>
<name>A0A7X2S5P8_9BACI</name>
<accession>A0A7X2S5P8</accession>
<keyword evidence="1" id="KW-0812">Transmembrane</keyword>
<feature type="transmembrane region" description="Helical" evidence="1">
    <location>
        <begin position="33"/>
        <end position="51"/>
    </location>
</feature>
<organism evidence="2 3">
    <name type="scientific">Metabacillus mangrovi</name>
    <dbReference type="NCBI Taxonomy" id="1491830"/>
    <lineage>
        <taxon>Bacteria</taxon>
        <taxon>Bacillati</taxon>
        <taxon>Bacillota</taxon>
        <taxon>Bacilli</taxon>
        <taxon>Bacillales</taxon>
        <taxon>Bacillaceae</taxon>
        <taxon>Metabacillus</taxon>
    </lineage>
</organism>
<dbReference type="OrthoDB" id="9846125at2"/>
<feature type="transmembrane region" description="Helical" evidence="1">
    <location>
        <begin position="89"/>
        <end position="110"/>
    </location>
</feature>
<dbReference type="RefSeq" id="WP_155112257.1">
    <property type="nucleotide sequence ID" value="NZ_WMIB01000008.1"/>
</dbReference>
<proteinExistence type="predicted"/>
<comment type="caution">
    <text evidence="2">The sequence shown here is derived from an EMBL/GenBank/DDBJ whole genome shotgun (WGS) entry which is preliminary data.</text>
</comment>
<keyword evidence="3" id="KW-1185">Reference proteome</keyword>
<keyword evidence="1" id="KW-0472">Membrane</keyword>
<reference evidence="2 3" key="1">
    <citation type="journal article" date="2017" name="Int. J. Syst. Evol. Microbiol.">
        <title>Bacillus mangrovi sp. nov., isolated from a sediment sample from a mangrove forest.</title>
        <authorList>
            <person name="Gupta V."/>
            <person name="Singh P.K."/>
            <person name="Korpole S."/>
            <person name="Tanuku N.R.S."/>
            <person name="Pinnaka A.K."/>
        </authorList>
    </citation>
    <scope>NUCLEOTIDE SEQUENCE [LARGE SCALE GENOMIC DNA]</scope>
    <source>
        <strain evidence="2 3">KCTC 33872</strain>
    </source>
</reference>
<gene>
    <name evidence="2" type="ORF">GKZ89_09945</name>
</gene>
<dbReference type="AlphaFoldDB" id="A0A7X2S5P8"/>
<feature type="transmembrane region" description="Helical" evidence="1">
    <location>
        <begin position="7"/>
        <end position="27"/>
    </location>
</feature>
<feature type="transmembrane region" description="Helical" evidence="1">
    <location>
        <begin position="56"/>
        <end position="77"/>
    </location>
</feature>
<sequence>MGSVLKGAASVLLFFVFLFGISSMFLADHSEGVSFGAAIVLGAGGLFFMIWSKRTVYLWGVTLLAASGTLIFSVIAYRCFRDNQMAMGIGFLCVDAGMILLAFFTLFACLRGKSPRKA</sequence>
<dbReference type="EMBL" id="WMIB01000008">
    <property type="protein sequence ID" value="MTH53725.1"/>
    <property type="molecule type" value="Genomic_DNA"/>
</dbReference>
<evidence type="ECO:0000256" key="1">
    <source>
        <dbReference type="SAM" id="Phobius"/>
    </source>
</evidence>
<evidence type="ECO:0000313" key="2">
    <source>
        <dbReference type="EMBL" id="MTH53725.1"/>
    </source>
</evidence>
<keyword evidence="1" id="KW-1133">Transmembrane helix</keyword>
<evidence type="ECO:0008006" key="4">
    <source>
        <dbReference type="Google" id="ProtNLM"/>
    </source>
</evidence>